<evidence type="ECO:0000313" key="1">
    <source>
        <dbReference type="EMBL" id="QJA72565.1"/>
    </source>
</evidence>
<dbReference type="AlphaFoldDB" id="A0A6M3JUW4"/>
<proteinExistence type="predicted"/>
<accession>A0A6M3JUW4</accession>
<organism evidence="1">
    <name type="scientific">viral metagenome</name>
    <dbReference type="NCBI Taxonomy" id="1070528"/>
    <lineage>
        <taxon>unclassified sequences</taxon>
        <taxon>metagenomes</taxon>
        <taxon>organismal metagenomes</taxon>
    </lineage>
</organism>
<name>A0A6M3JUW4_9ZZZZ</name>
<reference evidence="1" key="1">
    <citation type="submission" date="2020-03" db="EMBL/GenBank/DDBJ databases">
        <title>The deep terrestrial virosphere.</title>
        <authorList>
            <person name="Holmfeldt K."/>
            <person name="Nilsson E."/>
            <person name="Simone D."/>
            <person name="Lopez-Fernandez M."/>
            <person name="Wu X."/>
            <person name="de Brujin I."/>
            <person name="Lundin D."/>
            <person name="Andersson A."/>
            <person name="Bertilsson S."/>
            <person name="Dopson M."/>
        </authorList>
    </citation>
    <scope>NUCLEOTIDE SEQUENCE</scope>
    <source>
        <strain evidence="1">MM415A02721</strain>
    </source>
</reference>
<protein>
    <submittedName>
        <fullName evidence="1">Uncharacterized protein</fullName>
    </submittedName>
</protein>
<gene>
    <name evidence="1" type="ORF">MM415A02721_0013</name>
</gene>
<sequence>MKVMSFTCRPDDEIYLKCILPALLDKTKTQTIRPAWKVIKCKTVQELQDKVRWNLQHGATEFDSHLYYGLEYEKKIELDRLFWTQYRIKVNQPTAIITTQSRFKFGDQIQKMWKHRSSPKGSWFCKKCGQLVGGELKDSSKPVDHSNCIRNIKIVNWGTPNSQGWIERYKQAVGTFPKILGTVKITEVFKIEMWKSFKNIFFIRKIPDMKLYRPYKELAKRDGFKSAEDMFRWFDKQYDLSVPKQFYVYQWGGK</sequence>
<dbReference type="EMBL" id="MT141961">
    <property type="protein sequence ID" value="QJA72565.1"/>
    <property type="molecule type" value="Genomic_DNA"/>
</dbReference>